<evidence type="ECO:0000256" key="7">
    <source>
        <dbReference type="ARBA" id="ARBA00047899"/>
    </source>
</evidence>
<dbReference type="EC" id="2.7.11.1" evidence="1"/>
<protein>
    <recommendedName>
        <fullName evidence="1">non-specific serine/threonine protein kinase</fullName>
        <ecNumber evidence="1">2.7.11.1</ecNumber>
    </recommendedName>
</protein>
<dbReference type="EMBL" id="JAKOGI010000013">
    <property type="protein sequence ID" value="KAJ8450742.1"/>
    <property type="molecule type" value="Genomic_DNA"/>
</dbReference>
<feature type="domain" description="Protein kinase" evidence="9">
    <location>
        <begin position="382"/>
        <end position="659"/>
    </location>
</feature>
<dbReference type="InterPro" id="IPR000719">
    <property type="entry name" value="Prot_kinase_dom"/>
</dbReference>
<keyword evidence="6" id="KW-0067">ATP-binding</keyword>
<dbReference type="Proteomes" id="UP001153076">
    <property type="component" value="Unassembled WGS sequence"/>
</dbReference>
<evidence type="ECO:0000259" key="9">
    <source>
        <dbReference type="PROSITE" id="PS50011"/>
    </source>
</evidence>
<dbReference type="InterPro" id="IPR001245">
    <property type="entry name" value="Ser-Thr/Tyr_kinase_cat_dom"/>
</dbReference>
<sequence length="707" mass="78351">MLPSRVGSSRRLNVGNLAPEIQNSAVVVAIKAERSISKDPLSWALTHVARPGDCVSLLAVFPDKTSGRRFWNFPRITGNCAGVDGSNLPENICEISESCSQMILQFQNQIQVKVRVKVVLGLPAGEVAAEAKRNGAHWVVLDKKLKEEQKHCIEKLSCSIVVMKGSQPKVLRLNLGYSDEPQTPFFSATSSPALDSGRLQSFRMTHSTPISSPEYPSSSFSRTTGEASLSTFDVPTSPFLVEQNPLFEGPKKRREMPTWSPISTQGSESEKLIYPLRDSRRFGKSNGYDSFSFPEVSAYKERAPVASNYTNSHEAKSLIAEIDKYHHEVDVKNSSARDSVSSGRTTSAPPPLCSICQNKTPAFGKPPKRFSREELEAATSGFSDSNLLAEGGYGIVHRGVLKDGQVIAVKKLKYADSQGDADFCREVRVLSCAQHRNVVMLIGFCVDGNQRLLVYEYICNRSLDYHLHGNKSALLDLHSRLKIAIGAARGLRYLHEDCRVGCIIHRDMRPNNILLTHDFEPLVGDFGLARLHCEWNIGMEQQVIGASGYLAPEYFEGMNITEKVDVYAFGVVLMELITGKRVKELNNDNKLSSLAQLFDPFAPLDTNYVTKLGFSSNDLQNIPYEIEAMGRAAYLCLRKDPESRPSMSKVLFLSFHIYVLRILEGGNTTIPIGLDLNSIGSQSGHMQGLNSCRKSELRKCHSRKLSH</sequence>
<comment type="caution">
    <text evidence="10">The sequence shown here is derived from an EMBL/GenBank/DDBJ whole genome shotgun (WGS) entry which is preliminary data.</text>
</comment>
<dbReference type="Gene3D" id="3.30.200.20">
    <property type="entry name" value="Phosphorylase Kinase, domain 1"/>
    <property type="match status" value="1"/>
</dbReference>
<evidence type="ECO:0000313" key="11">
    <source>
        <dbReference type="Proteomes" id="UP001153076"/>
    </source>
</evidence>
<evidence type="ECO:0000256" key="4">
    <source>
        <dbReference type="ARBA" id="ARBA00022741"/>
    </source>
</evidence>
<keyword evidence="3" id="KW-0808">Transferase</keyword>
<keyword evidence="11" id="KW-1185">Reference proteome</keyword>
<gene>
    <name evidence="10" type="ORF">Cgig2_021214</name>
</gene>
<evidence type="ECO:0000313" key="10">
    <source>
        <dbReference type="EMBL" id="KAJ8450742.1"/>
    </source>
</evidence>
<keyword evidence="5" id="KW-0418">Kinase</keyword>
<organism evidence="10 11">
    <name type="scientific">Carnegiea gigantea</name>
    <dbReference type="NCBI Taxonomy" id="171969"/>
    <lineage>
        <taxon>Eukaryota</taxon>
        <taxon>Viridiplantae</taxon>
        <taxon>Streptophyta</taxon>
        <taxon>Embryophyta</taxon>
        <taxon>Tracheophyta</taxon>
        <taxon>Spermatophyta</taxon>
        <taxon>Magnoliopsida</taxon>
        <taxon>eudicotyledons</taxon>
        <taxon>Gunneridae</taxon>
        <taxon>Pentapetalae</taxon>
        <taxon>Caryophyllales</taxon>
        <taxon>Cactineae</taxon>
        <taxon>Cactaceae</taxon>
        <taxon>Cactoideae</taxon>
        <taxon>Echinocereeae</taxon>
        <taxon>Carnegiea</taxon>
    </lineage>
</organism>
<dbReference type="PANTHER" id="PTHR47989">
    <property type="entry name" value="OS01G0750732 PROTEIN"/>
    <property type="match status" value="1"/>
</dbReference>
<evidence type="ECO:0000256" key="1">
    <source>
        <dbReference type="ARBA" id="ARBA00012513"/>
    </source>
</evidence>
<dbReference type="AlphaFoldDB" id="A0A9Q1KWA4"/>
<comment type="catalytic activity">
    <reaction evidence="7">
        <text>L-threonyl-[protein] + ATP = O-phospho-L-threonyl-[protein] + ADP + H(+)</text>
        <dbReference type="Rhea" id="RHEA:46608"/>
        <dbReference type="Rhea" id="RHEA-COMP:11060"/>
        <dbReference type="Rhea" id="RHEA-COMP:11605"/>
        <dbReference type="ChEBI" id="CHEBI:15378"/>
        <dbReference type="ChEBI" id="CHEBI:30013"/>
        <dbReference type="ChEBI" id="CHEBI:30616"/>
        <dbReference type="ChEBI" id="CHEBI:61977"/>
        <dbReference type="ChEBI" id="CHEBI:456216"/>
        <dbReference type="EC" id="2.7.11.1"/>
    </reaction>
</comment>
<keyword evidence="4" id="KW-0547">Nucleotide-binding</keyword>
<dbReference type="Pfam" id="PF07714">
    <property type="entry name" value="PK_Tyr_Ser-Thr"/>
    <property type="match status" value="1"/>
</dbReference>
<evidence type="ECO:0000256" key="6">
    <source>
        <dbReference type="ARBA" id="ARBA00022840"/>
    </source>
</evidence>
<dbReference type="PROSITE" id="PS00109">
    <property type="entry name" value="PROTEIN_KINASE_TYR"/>
    <property type="match status" value="1"/>
</dbReference>
<reference evidence="10" key="1">
    <citation type="submission" date="2022-04" db="EMBL/GenBank/DDBJ databases">
        <title>Carnegiea gigantea Genome sequencing and assembly v2.</title>
        <authorList>
            <person name="Copetti D."/>
            <person name="Sanderson M.J."/>
            <person name="Burquez A."/>
            <person name="Wojciechowski M.F."/>
        </authorList>
    </citation>
    <scope>NUCLEOTIDE SEQUENCE</scope>
    <source>
        <strain evidence="10">SGP5-SGP5p</strain>
        <tissue evidence="10">Aerial part</tissue>
    </source>
</reference>
<dbReference type="GO" id="GO:0004674">
    <property type="term" value="F:protein serine/threonine kinase activity"/>
    <property type="evidence" value="ECO:0007669"/>
    <property type="project" value="UniProtKB-KW"/>
</dbReference>
<proteinExistence type="predicted"/>
<dbReference type="GO" id="GO:0005524">
    <property type="term" value="F:ATP binding"/>
    <property type="evidence" value="ECO:0007669"/>
    <property type="project" value="UniProtKB-KW"/>
</dbReference>
<evidence type="ECO:0000256" key="3">
    <source>
        <dbReference type="ARBA" id="ARBA00022679"/>
    </source>
</evidence>
<dbReference type="FunFam" id="3.30.200.20:FF:000162">
    <property type="entry name" value="Adenine nucleotide alpha hydrolase-like domain kinase"/>
    <property type="match status" value="1"/>
</dbReference>
<dbReference type="InterPro" id="IPR008266">
    <property type="entry name" value="Tyr_kinase_AS"/>
</dbReference>
<name>A0A9Q1KWA4_9CARY</name>
<evidence type="ECO:0000256" key="5">
    <source>
        <dbReference type="ARBA" id="ARBA00022777"/>
    </source>
</evidence>
<keyword evidence="2" id="KW-0723">Serine/threonine-protein kinase</keyword>
<dbReference type="OrthoDB" id="757296at2759"/>
<evidence type="ECO:0000256" key="2">
    <source>
        <dbReference type="ARBA" id="ARBA00022527"/>
    </source>
</evidence>
<dbReference type="PANTHER" id="PTHR47989:SF14">
    <property type="entry name" value="INACTIVE PROTEIN KINASE SELMODRAFT_444075"/>
    <property type="match status" value="1"/>
</dbReference>
<comment type="catalytic activity">
    <reaction evidence="8">
        <text>L-seryl-[protein] + ATP = O-phospho-L-seryl-[protein] + ADP + H(+)</text>
        <dbReference type="Rhea" id="RHEA:17989"/>
        <dbReference type="Rhea" id="RHEA-COMP:9863"/>
        <dbReference type="Rhea" id="RHEA-COMP:11604"/>
        <dbReference type="ChEBI" id="CHEBI:15378"/>
        <dbReference type="ChEBI" id="CHEBI:29999"/>
        <dbReference type="ChEBI" id="CHEBI:30616"/>
        <dbReference type="ChEBI" id="CHEBI:83421"/>
        <dbReference type="ChEBI" id="CHEBI:456216"/>
        <dbReference type="EC" id="2.7.11.1"/>
    </reaction>
</comment>
<accession>A0A9Q1KWA4</accession>
<dbReference type="PROSITE" id="PS50011">
    <property type="entry name" value="PROTEIN_KINASE_DOM"/>
    <property type="match status" value="1"/>
</dbReference>
<dbReference type="SUPFAM" id="SSF56112">
    <property type="entry name" value="Protein kinase-like (PK-like)"/>
    <property type="match status" value="1"/>
</dbReference>
<dbReference type="InterPro" id="IPR011009">
    <property type="entry name" value="Kinase-like_dom_sf"/>
</dbReference>
<dbReference type="Gene3D" id="1.10.510.10">
    <property type="entry name" value="Transferase(Phosphotransferase) domain 1"/>
    <property type="match status" value="1"/>
</dbReference>
<evidence type="ECO:0000256" key="8">
    <source>
        <dbReference type="ARBA" id="ARBA00048679"/>
    </source>
</evidence>
<dbReference type="FunFam" id="1.10.510.10:FF:001023">
    <property type="entry name" value="Os07g0541700 protein"/>
    <property type="match status" value="1"/>
</dbReference>